<dbReference type="RefSeq" id="WP_127197297.1">
    <property type="nucleotide sequence ID" value="NZ_RZNX01000001.1"/>
</dbReference>
<dbReference type="AlphaFoldDB" id="A0A3S1D2P6"/>
<organism evidence="1 2">
    <name type="scientific">Paenibacillus zeisoli</name>
    <dbReference type="NCBI Taxonomy" id="2496267"/>
    <lineage>
        <taxon>Bacteria</taxon>
        <taxon>Bacillati</taxon>
        <taxon>Bacillota</taxon>
        <taxon>Bacilli</taxon>
        <taxon>Bacillales</taxon>
        <taxon>Paenibacillaceae</taxon>
        <taxon>Paenibacillus</taxon>
    </lineage>
</organism>
<evidence type="ECO:0000313" key="2">
    <source>
        <dbReference type="Proteomes" id="UP000272464"/>
    </source>
</evidence>
<protein>
    <submittedName>
        <fullName evidence="1">MarR family transcriptional regulator</fullName>
    </submittedName>
</protein>
<dbReference type="Proteomes" id="UP000272464">
    <property type="component" value="Unassembled WGS sequence"/>
</dbReference>
<reference evidence="1 2" key="1">
    <citation type="submission" date="2018-12" db="EMBL/GenBank/DDBJ databases">
        <authorList>
            <person name="Sun L."/>
            <person name="Chen Z."/>
        </authorList>
    </citation>
    <scope>NUCLEOTIDE SEQUENCE [LARGE SCALE GENOMIC DNA]</scope>
    <source>
        <strain evidence="1 2">3-5-3</strain>
    </source>
</reference>
<proteinExistence type="predicted"/>
<gene>
    <name evidence="1" type="ORF">EJP77_00820</name>
</gene>
<comment type="caution">
    <text evidence="1">The sequence shown here is derived from an EMBL/GenBank/DDBJ whole genome shotgun (WGS) entry which is preliminary data.</text>
</comment>
<evidence type="ECO:0000313" key="1">
    <source>
        <dbReference type="EMBL" id="RUT35597.1"/>
    </source>
</evidence>
<name>A0A3S1D2P6_9BACL</name>
<keyword evidence="2" id="KW-1185">Reference proteome</keyword>
<sequence>MARKLCLFCDEIVPIEAHGDSDRFIGCHCSPDGYYSLKRSSYTPIQNLSHILKRQMFPVISAYIREKTDLDQKVSLTLEDMDSIMNSAEIPVTIEDKGTRFLLYLYRHSDGAGHPVTIRPLSKCYNLTYSPNLQELVYIIDKLRGEELIEREGGTFKLTDKGWSEAAARSGGRKLKSCYVLLPDHELMRTAWAEKILPRLEQCGYSPILLHEAWTMNRDMTPGELVSDSKLVIADITSHSPAVYFAAGIAEGLNIQVIWTVKQSEEAPLAVPSQHIRPMVYELEDELAAMLQQKLISKTDEVA</sequence>
<accession>A0A3S1D2P6</accession>
<dbReference type="OrthoDB" id="284716at2"/>
<dbReference type="EMBL" id="RZNX01000001">
    <property type="protein sequence ID" value="RUT35597.1"/>
    <property type="molecule type" value="Genomic_DNA"/>
</dbReference>